<reference evidence="4" key="1">
    <citation type="submission" date="2021-12" db="EMBL/GenBank/DDBJ databases">
        <authorList>
            <person name="King R."/>
        </authorList>
    </citation>
    <scope>NUCLEOTIDE SEQUENCE</scope>
</reference>
<organism evidence="4 5">
    <name type="scientific">Brassicogethes aeneus</name>
    <name type="common">Rape pollen beetle</name>
    <name type="synonym">Meligethes aeneus</name>
    <dbReference type="NCBI Taxonomy" id="1431903"/>
    <lineage>
        <taxon>Eukaryota</taxon>
        <taxon>Metazoa</taxon>
        <taxon>Ecdysozoa</taxon>
        <taxon>Arthropoda</taxon>
        <taxon>Hexapoda</taxon>
        <taxon>Insecta</taxon>
        <taxon>Pterygota</taxon>
        <taxon>Neoptera</taxon>
        <taxon>Endopterygota</taxon>
        <taxon>Coleoptera</taxon>
        <taxon>Polyphaga</taxon>
        <taxon>Cucujiformia</taxon>
        <taxon>Nitidulidae</taxon>
        <taxon>Meligethinae</taxon>
        <taxon>Brassicogethes</taxon>
    </lineage>
</organism>
<dbReference type="GO" id="GO:0031083">
    <property type="term" value="C:BLOC-1 complex"/>
    <property type="evidence" value="ECO:0007669"/>
    <property type="project" value="TreeGrafter"/>
</dbReference>
<name>A0A9P0BDI7_BRAAE</name>
<evidence type="ECO:0000313" key="4">
    <source>
        <dbReference type="EMBL" id="CAH0559700.1"/>
    </source>
</evidence>
<evidence type="ECO:0000256" key="1">
    <source>
        <dbReference type="ARBA" id="ARBA00008942"/>
    </source>
</evidence>
<proteinExistence type="inferred from homology"/>
<feature type="region of interest" description="Disordered" evidence="3">
    <location>
        <begin position="1"/>
        <end position="52"/>
    </location>
</feature>
<dbReference type="Pfam" id="PF15753">
    <property type="entry name" value="BLOC1S3"/>
    <property type="match status" value="1"/>
</dbReference>
<accession>A0A9P0BDI7</accession>
<sequence>MSKPVVISGEASETDSEDDVKIIPEKNMAMSVHGAVINGEDSESENENDGSICSAESALNQSNLNEDLKPVKYDSLLHQKLKECNIKLREDMESQCDHVIEEAAKSLNTIDQQLLRSQVTLQNAATAIKSLGATSLSLKNKLQSLLSAKFLPNITVSK</sequence>
<evidence type="ECO:0000313" key="5">
    <source>
        <dbReference type="Proteomes" id="UP001154078"/>
    </source>
</evidence>
<dbReference type="InterPro" id="IPR017245">
    <property type="entry name" value="BLOC-1_complex_su-3"/>
</dbReference>
<dbReference type="EMBL" id="OV121137">
    <property type="protein sequence ID" value="CAH0559700.1"/>
    <property type="molecule type" value="Genomic_DNA"/>
</dbReference>
<dbReference type="PANTHER" id="PTHR31974">
    <property type="entry name" value="BIOGENESIS OF LYSOSOME-RELATED ORGANELLES COMPLEX 1 SUBUNIT 3"/>
    <property type="match status" value="1"/>
</dbReference>
<evidence type="ECO:0000256" key="3">
    <source>
        <dbReference type="SAM" id="MobiDB-lite"/>
    </source>
</evidence>
<dbReference type="OrthoDB" id="5984572at2759"/>
<evidence type="ECO:0000256" key="2">
    <source>
        <dbReference type="ARBA" id="ARBA00019581"/>
    </source>
</evidence>
<comment type="similarity">
    <text evidence="1">Belongs to the BLOC1S3 family.</text>
</comment>
<keyword evidence="5" id="KW-1185">Reference proteome</keyword>
<dbReference type="PANTHER" id="PTHR31974:SF2">
    <property type="entry name" value="BIOGENESIS OF LYSOSOME-RELATED ORGANELLES COMPLEX 1 SUBUNIT 3"/>
    <property type="match status" value="1"/>
</dbReference>
<protein>
    <recommendedName>
        <fullName evidence="2">Biogenesis of lysosome-related organelles complex 1 subunit 3</fullName>
    </recommendedName>
</protein>
<dbReference type="Proteomes" id="UP001154078">
    <property type="component" value="Chromosome 6"/>
</dbReference>
<gene>
    <name evidence="4" type="ORF">MELIAE_LOCUS9725</name>
</gene>
<dbReference type="AlphaFoldDB" id="A0A9P0BDI7"/>